<protein>
    <submittedName>
        <fullName evidence="5">Glycosyltransferase family 2 protein</fullName>
    </submittedName>
</protein>
<name>A0A4R6AB96_9RHOB</name>
<gene>
    <name evidence="5" type="ORF">E2L08_09070</name>
</gene>
<comment type="subcellular location">
    <subcellularLocation>
        <location evidence="1">Membrane</location>
        <topology evidence="1">Single-pass membrane protein</topology>
    </subcellularLocation>
</comment>
<evidence type="ECO:0000313" key="5">
    <source>
        <dbReference type="EMBL" id="TDL79588.1"/>
    </source>
</evidence>
<evidence type="ECO:0000313" key="6">
    <source>
        <dbReference type="Proteomes" id="UP000295701"/>
    </source>
</evidence>
<dbReference type="GO" id="GO:0016757">
    <property type="term" value="F:glycosyltransferase activity"/>
    <property type="evidence" value="ECO:0007669"/>
    <property type="project" value="TreeGrafter"/>
</dbReference>
<evidence type="ECO:0000256" key="1">
    <source>
        <dbReference type="ARBA" id="ARBA00004167"/>
    </source>
</evidence>
<dbReference type="GO" id="GO:0005737">
    <property type="term" value="C:cytoplasm"/>
    <property type="evidence" value="ECO:0007669"/>
    <property type="project" value="TreeGrafter"/>
</dbReference>
<dbReference type="PANTHER" id="PTHR21461:SF69">
    <property type="entry name" value="GLYCOSYLTRANSFERASE FAMILY 92 PROTEIN"/>
    <property type="match status" value="1"/>
</dbReference>
<dbReference type="Proteomes" id="UP000295701">
    <property type="component" value="Unassembled WGS sequence"/>
</dbReference>
<organism evidence="5 6">
    <name type="scientific">Palleronia sediminis</name>
    <dbReference type="NCBI Taxonomy" id="2547833"/>
    <lineage>
        <taxon>Bacteria</taxon>
        <taxon>Pseudomonadati</taxon>
        <taxon>Pseudomonadota</taxon>
        <taxon>Alphaproteobacteria</taxon>
        <taxon>Rhodobacterales</taxon>
        <taxon>Roseobacteraceae</taxon>
        <taxon>Palleronia</taxon>
    </lineage>
</organism>
<accession>A0A4R6AB96</accession>
<dbReference type="GO" id="GO:0016020">
    <property type="term" value="C:membrane"/>
    <property type="evidence" value="ECO:0007669"/>
    <property type="project" value="UniProtKB-SubCell"/>
</dbReference>
<comment type="caution">
    <text evidence="5">The sequence shown here is derived from an EMBL/GenBank/DDBJ whole genome shotgun (WGS) entry which is preliminary data.</text>
</comment>
<dbReference type="AlphaFoldDB" id="A0A4R6AB96"/>
<dbReference type="EMBL" id="SNAA01000009">
    <property type="protein sequence ID" value="TDL79588.1"/>
    <property type="molecule type" value="Genomic_DNA"/>
</dbReference>
<proteinExistence type="predicted"/>
<dbReference type="PANTHER" id="PTHR21461">
    <property type="entry name" value="GLYCOSYLTRANSFERASE FAMILY 92 PROTEIN"/>
    <property type="match status" value="1"/>
</dbReference>
<keyword evidence="5" id="KW-0808">Transferase</keyword>
<keyword evidence="3" id="KW-1133">Transmembrane helix</keyword>
<sequence>MAEAFDYTPQRPPPEVLSPAATSATNRTGIVTTMKNEGPFILEWLAYHRAVGIDEFLVFTNDCVDGTDTMLDLLERKGLLRHRDNPYRDTGLKPQHAALQAADDDAGIQALDWVICMDVDEFINIHTGDGTLAALYAAVPEANMISLTWRLFGNADIAEFRDEPITERFTLCAPRLIRKPHQAWGFKTLTRNAGIFKKLGVHRPKGLKPQLVDRIAWVNGSGRPMPRDEYRTAWRSTLDTYGYDLVTLNHYALRSAESFLVKRDRGRVNHVDRDQGLNYWFRMNHNAEEDRSIQRMLPAMRAELDRLMADPEIAAMHRACVAAHRAKIDELKATEKYSAFYAEITGERLRRLSRVLRAFGSNVFLSGPDAIPDEIVERAQDPEFFFTLPQPAGAE</sequence>
<dbReference type="Pfam" id="PF13704">
    <property type="entry name" value="Glyco_tranf_2_4"/>
    <property type="match status" value="1"/>
</dbReference>
<keyword evidence="2" id="KW-0812">Transmembrane</keyword>
<keyword evidence="6" id="KW-1185">Reference proteome</keyword>
<dbReference type="OrthoDB" id="4964299at2"/>
<evidence type="ECO:0000256" key="3">
    <source>
        <dbReference type="ARBA" id="ARBA00022989"/>
    </source>
</evidence>
<evidence type="ECO:0000256" key="4">
    <source>
        <dbReference type="SAM" id="MobiDB-lite"/>
    </source>
</evidence>
<evidence type="ECO:0000256" key="2">
    <source>
        <dbReference type="ARBA" id="ARBA00022692"/>
    </source>
</evidence>
<keyword evidence="3" id="KW-0472">Membrane</keyword>
<feature type="region of interest" description="Disordered" evidence="4">
    <location>
        <begin position="1"/>
        <end position="23"/>
    </location>
</feature>
<reference evidence="5 6" key="1">
    <citation type="submission" date="2019-03" db="EMBL/GenBank/DDBJ databases">
        <title>Primorskyibacter sp. SS33 isolated from sediments.</title>
        <authorList>
            <person name="Xunke S."/>
        </authorList>
    </citation>
    <scope>NUCLEOTIDE SEQUENCE [LARGE SCALE GENOMIC DNA]</scope>
    <source>
        <strain evidence="5 6">SS33</strain>
    </source>
</reference>